<dbReference type="SUPFAM" id="SSF51569">
    <property type="entry name" value="Aldolase"/>
    <property type="match status" value="1"/>
</dbReference>
<dbReference type="UniPathway" id="UPA00053">
    <property type="reaction ID" value="UER00084"/>
</dbReference>
<accession>A0A6N9YRV2</accession>
<gene>
    <name evidence="11" type="ORF">G1H11_20455</name>
</gene>
<dbReference type="GO" id="GO:0009423">
    <property type="term" value="P:chorismate biosynthetic process"/>
    <property type="evidence" value="ECO:0007669"/>
    <property type="project" value="UniProtKB-UniPathway"/>
</dbReference>
<dbReference type="Gene3D" id="3.20.20.70">
    <property type="entry name" value="Aldolase class I"/>
    <property type="match status" value="1"/>
</dbReference>
<dbReference type="RefSeq" id="WP_163820464.1">
    <property type="nucleotide sequence ID" value="NZ_JAAGOB010000013.1"/>
</dbReference>
<evidence type="ECO:0000256" key="8">
    <source>
        <dbReference type="PIRNR" id="PIRNR001361"/>
    </source>
</evidence>
<proteinExistence type="inferred from homology"/>
<reference evidence="11 12" key="1">
    <citation type="submission" date="2020-02" db="EMBL/GenBank/DDBJ databases">
        <authorList>
            <person name="Li X.-J."/>
            <person name="Feng X.-M."/>
        </authorList>
    </citation>
    <scope>NUCLEOTIDE SEQUENCE [LARGE SCALE GENOMIC DNA]</scope>
    <source>
        <strain evidence="11 12">CGMCC 4.7225</strain>
    </source>
</reference>
<dbReference type="InterPro" id="IPR006219">
    <property type="entry name" value="DAHP_synth_1"/>
</dbReference>
<evidence type="ECO:0000259" key="10">
    <source>
        <dbReference type="Pfam" id="PF00793"/>
    </source>
</evidence>
<dbReference type="Proteomes" id="UP000469185">
    <property type="component" value="Unassembled WGS sequence"/>
</dbReference>
<dbReference type="EMBL" id="JAAGOB010000013">
    <property type="protein sequence ID" value="NED97675.1"/>
    <property type="molecule type" value="Genomic_DNA"/>
</dbReference>
<evidence type="ECO:0000256" key="9">
    <source>
        <dbReference type="SAM" id="MobiDB-lite"/>
    </source>
</evidence>
<dbReference type="PANTHER" id="PTHR21225:SF12">
    <property type="entry name" value="PHOSPHO-2-DEHYDRO-3-DEOXYHEPTONATE ALDOLASE, TYROSINE-INHIBITED"/>
    <property type="match status" value="1"/>
</dbReference>
<feature type="domain" description="DAHP synthetase I/KDSA" evidence="10">
    <location>
        <begin position="77"/>
        <end position="369"/>
    </location>
</feature>
<evidence type="ECO:0000256" key="6">
    <source>
        <dbReference type="ARBA" id="ARBA00023141"/>
    </source>
</evidence>
<feature type="compositionally biased region" description="Polar residues" evidence="9">
    <location>
        <begin position="1"/>
        <end position="11"/>
    </location>
</feature>
<dbReference type="GO" id="GO:0003849">
    <property type="term" value="F:3-deoxy-7-phosphoheptulonate synthase activity"/>
    <property type="evidence" value="ECO:0007669"/>
    <property type="project" value="UniProtKB-EC"/>
</dbReference>
<organism evidence="11 12">
    <name type="scientific">Phytoactinopolyspora alkaliphila</name>
    <dbReference type="NCBI Taxonomy" id="1783498"/>
    <lineage>
        <taxon>Bacteria</taxon>
        <taxon>Bacillati</taxon>
        <taxon>Actinomycetota</taxon>
        <taxon>Actinomycetes</taxon>
        <taxon>Jiangellales</taxon>
        <taxon>Jiangellaceae</taxon>
        <taxon>Phytoactinopolyspora</taxon>
    </lineage>
</organism>
<protein>
    <recommendedName>
        <fullName evidence="8">Phospho-2-dehydro-3-deoxyheptonate aldolase</fullName>
        <ecNumber evidence="8">2.5.1.54</ecNumber>
    </recommendedName>
</protein>
<comment type="pathway">
    <text evidence="2 8">Metabolic intermediate biosynthesis; chorismate biosynthesis; chorismate from D-erythrose 4-phosphate and phosphoenolpyruvate: step 1/7.</text>
</comment>
<dbReference type="Pfam" id="PF00793">
    <property type="entry name" value="DAHP_synth_1"/>
    <property type="match status" value="1"/>
</dbReference>
<evidence type="ECO:0000256" key="2">
    <source>
        <dbReference type="ARBA" id="ARBA00004688"/>
    </source>
</evidence>
<keyword evidence="5 8" id="KW-0808">Transferase</keyword>
<comment type="caution">
    <text evidence="11">The sequence shown here is derived from an EMBL/GenBank/DDBJ whole genome shotgun (WGS) entry which is preliminary data.</text>
</comment>
<dbReference type="InterPro" id="IPR013785">
    <property type="entry name" value="Aldolase_TIM"/>
</dbReference>
<keyword evidence="6 8" id="KW-0057">Aromatic amino acid biosynthesis</keyword>
<evidence type="ECO:0000256" key="7">
    <source>
        <dbReference type="ARBA" id="ARBA00047508"/>
    </source>
</evidence>
<dbReference type="GO" id="GO:0005737">
    <property type="term" value="C:cytoplasm"/>
    <property type="evidence" value="ECO:0007669"/>
    <property type="project" value="TreeGrafter"/>
</dbReference>
<dbReference type="EC" id="2.5.1.54" evidence="8"/>
<evidence type="ECO:0000256" key="3">
    <source>
        <dbReference type="ARBA" id="ARBA00007985"/>
    </source>
</evidence>
<comment type="function">
    <text evidence="1 8">Stereospecific condensation of phosphoenolpyruvate (PEP) and D-erythrose-4-phosphate (E4P) giving rise to 3-deoxy-D-arabino-heptulosonate-7-phosphate (DAHP).</text>
</comment>
<evidence type="ECO:0000256" key="1">
    <source>
        <dbReference type="ARBA" id="ARBA00003726"/>
    </source>
</evidence>
<evidence type="ECO:0000313" key="12">
    <source>
        <dbReference type="Proteomes" id="UP000469185"/>
    </source>
</evidence>
<dbReference type="FunFam" id="3.20.20.70:FF:000005">
    <property type="entry name" value="Phospho-2-dehydro-3-deoxyheptonate aldolase"/>
    <property type="match status" value="1"/>
</dbReference>
<sequence length="389" mass="41130">MSHTHPSSRSTDAAGAPTPSEHPTPGERHTPSDHLTTSDLRITGFKPLTAPRELLEELPLSEEHAELVRRSRNDVRAILAGDDDRLLVVVGPCSVHDPDAALDYARRLAPLAEQHRADLAIVMRVYFEKPRTTVGWKGLINDPGLDGTFDVQRGLRTARTLLFDVLGTGLPVGCEFLEPISPQYIADTVSWGAIGARTPESQVHRQLASGLSMPVGFKNATSGDVQAAIDGCITAANSHVFFGVDEDGRAAAVSTAGNPDCHVILRGGQAGPNYGPTDVRDALALLHKAELPERLVIDASHGNSGKDHIRQAAVAGEIAGQITAGESGIAGIMLESFLVAGRQNLGDAPLTYGQSVTDACMGWEATTDVLSELAGAVRARRTTGTQASD</sequence>
<dbReference type="AlphaFoldDB" id="A0A6N9YRV2"/>
<keyword evidence="12" id="KW-1185">Reference proteome</keyword>
<comment type="catalytic activity">
    <reaction evidence="7 8">
        <text>D-erythrose 4-phosphate + phosphoenolpyruvate + H2O = 7-phospho-2-dehydro-3-deoxy-D-arabino-heptonate + phosphate</text>
        <dbReference type="Rhea" id="RHEA:14717"/>
        <dbReference type="ChEBI" id="CHEBI:15377"/>
        <dbReference type="ChEBI" id="CHEBI:16897"/>
        <dbReference type="ChEBI" id="CHEBI:43474"/>
        <dbReference type="ChEBI" id="CHEBI:58394"/>
        <dbReference type="ChEBI" id="CHEBI:58702"/>
        <dbReference type="EC" id="2.5.1.54"/>
    </reaction>
</comment>
<dbReference type="NCBIfam" id="NF009395">
    <property type="entry name" value="PRK12755.1"/>
    <property type="match status" value="1"/>
</dbReference>
<dbReference type="PANTHER" id="PTHR21225">
    <property type="entry name" value="PHOSPHO-2-DEHYDRO-3-DEOXYHEPTONATE ALDOLASE DAHP SYNTHETASE"/>
    <property type="match status" value="1"/>
</dbReference>
<comment type="similarity">
    <text evidence="3 8">Belongs to the class-I DAHP synthase family.</text>
</comment>
<keyword evidence="4 8" id="KW-0028">Amino-acid biosynthesis</keyword>
<dbReference type="GO" id="GO:0009073">
    <property type="term" value="P:aromatic amino acid family biosynthetic process"/>
    <property type="evidence" value="ECO:0007669"/>
    <property type="project" value="UniProtKB-KW"/>
</dbReference>
<evidence type="ECO:0000256" key="5">
    <source>
        <dbReference type="ARBA" id="ARBA00022679"/>
    </source>
</evidence>
<feature type="region of interest" description="Disordered" evidence="9">
    <location>
        <begin position="1"/>
        <end position="41"/>
    </location>
</feature>
<name>A0A6N9YRV2_9ACTN</name>
<dbReference type="NCBIfam" id="TIGR00034">
    <property type="entry name" value="aroFGH"/>
    <property type="match status" value="1"/>
</dbReference>
<dbReference type="InterPro" id="IPR006218">
    <property type="entry name" value="DAHP1/KDSA"/>
</dbReference>
<dbReference type="PIRSF" id="PIRSF001361">
    <property type="entry name" value="DAHP_synthase"/>
    <property type="match status" value="1"/>
</dbReference>
<evidence type="ECO:0000313" key="11">
    <source>
        <dbReference type="EMBL" id="NED97675.1"/>
    </source>
</evidence>
<dbReference type="GO" id="GO:0008652">
    <property type="term" value="P:amino acid biosynthetic process"/>
    <property type="evidence" value="ECO:0007669"/>
    <property type="project" value="UniProtKB-KW"/>
</dbReference>
<evidence type="ECO:0000256" key="4">
    <source>
        <dbReference type="ARBA" id="ARBA00022605"/>
    </source>
</evidence>